<name>A0A1I2ALX0_9BACT</name>
<evidence type="ECO:0000259" key="7">
    <source>
        <dbReference type="Pfam" id="PF05175"/>
    </source>
</evidence>
<dbReference type="GO" id="GO:0032259">
    <property type="term" value="P:methylation"/>
    <property type="evidence" value="ECO:0007669"/>
    <property type="project" value="UniProtKB-KW"/>
</dbReference>
<evidence type="ECO:0000256" key="3">
    <source>
        <dbReference type="ARBA" id="ARBA00022679"/>
    </source>
</evidence>
<gene>
    <name evidence="8" type="ORF">SAMN05444380_111108</name>
</gene>
<evidence type="ECO:0000256" key="1">
    <source>
        <dbReference type="ARBA" id="ARBA00022490"/>
    </source>
</evidence>
<dbReference type="InterPro" id="IPR002052">
    <property type="entry name" value="DNA_methylase_N6_adenine_CS"/>
</dbReference>
<proteinExistence type="inferred from homology"/>
<dbReference type="PANTHER" id="PTHR47739">
    <property type="entry name" value="TRNA1(VAL) (ADENINE(37)-N6)-METHYLTRANSFERASE"/>
    <property type="match status" value="1"/>
</dbReference>
<keyword evidence="3 6" id="KW-0808">Transferase</keyword>
<dbReference type="GO" id="GO:0016430">
    <property type="term" value="F:tRNA (adenine-N6)-methyltransferase activity"/>
    <property type="evidence" value="ECO:0007669"/>
    <property type="project" value="UniProtKB-UniRule"/>
</dbReference>
<comment type="subcellular location">
    <subcellularLocation>
        <location evidence="6">Cytoplasm</location>
    </subcellularLocation>
</comment>
<dbReference type="GO" id="GO:0003676">
    <property type="term" value="F:nucleic acid binding"/>
    <property type="evidence" value="ECO:0007669"/>
    <property type="project" value="InterPro"/>
</dbReference>
<dbReference type="InterPro" id="IPR029063">
    <property type="entry name" value="SAM-dependent_MTases_sf"/>
</dbReference>
<accession>A0A1I2ALX0</accession>
<dbReference type="PANTHER" id="PTHR47739:SF1">
    <property type="entry name" value="TRNA1(VAL) (ADENINE(37)-N6)-METHYLTRANSFERASE"/>
    <property type="match status" value="1"/>
</dbReference>
<evidence type="ECO:0000256" key="6">
    <source>
        <dbReference type="HAMAP-Rule" id="MF_01872"/>
    </source>
</evidence>
<dbReference type="FunCoup" id="A0A1I2ALX0">
    <property type="interactions" value="13"/>
</dbReference>
<dbReference type="EC" id="2.1.1.223" evidence="6"/>
<dbReference type="Proteomes" id="UP000181976">
    <property type="component" value="Unassembled WGS sequence"/>
</dbReference>
<dbReference type="STRING" id="385682.SAMN05444380_111108"/>
<comment type="similarity">
    <text evidence="6">Belongs to the methyltransferase superfamily. tRNA (adenine-N(6)-)-methyltransferase family.</text>
</comment>
<dbReference type="SUPFAM" id="SSF53335">
    <property type="entry name" value="S-adenosyl-L-methionine-dependent methyltransferases"/>
    <property type="match status" value="1"/>
</dbReference>
<dbReference type="EMBL" id="FONA01000011">
    <property type="protein sequence ID" value="SFE44961.1"/>
    <property type="molecule type" value="Genomic_DNA"/>
</dbReference>
<dbReference type="Gene3D" id="3.40.50.150">
    <property type="entry name" value="Vaccinia Virus protein VP39"/>
    <property type="match status" value="1"/>
</dbReference>
<keyword evidence="4 6" id="KW-0949">S-adenosyl-L-methionine</keyword>
<evidence type="ECO:0000313" key="9">
    <source>
        <dbReference type="Proteomes" id="UP000181976"/>
    </source>
</evidence>
<evidence type="ECO:0000256" key="2">
    <source>
        <dbReference type="ARBA" id="ARBA00022603"/>
    </source>
</evidence>
<dbReference type="HAMAP" id="MF_01872">
    <property type="entry name" value="tRNA_methyltr_YfiC"/>
    <property type="match status" value="1"/>
</dbReference>
<dbReference type="PROSITE" id="PS00092">
    <property type="entry name" value="N6_MTASE"/>
    <property type="match status" value="1"/>
</dbReference>
<dbReference type="OrthoDB" id="5383291at2"/>
<reference evidence="8 9" key="1">
    <citation type="submission" date="2016-10" db="EMBL/GenBank/DDBJ databases">
        <authorList>
            <person name="de Groot N.N."/>
        </authorList>
    </citation>
    <scope>NUCLEOTIDE SEQUENCE [LARGE SCALE GENOMIC DNA]</scope>
    <source>
        <strain evidence="8 9">DSM 19012</strain>
    </source>
</reference>
<dbReference type="InParanoid" id="A0A1I2ALX0"/>
<dbReference type="InterPro" id="IPR050210">
    <property type="entry name" value="tRNA_Adenine-N(6)_MTase"/>
</dbReference>
<protein>
    <recommendedName>
        <fullName evidence="6">tRNA1(Val) (adenine(37)-N6)-methyltransferase</fullName>
        <ecNumber evidence="6">2.1.1.223</ecNumber>
    </recommendedName>
    <alternativeName>
        <fullName evidence="6">tRNA m6A37 methyltransferase</fullName>
    </alternativeName>
</protein>
<keyword evidence="2 6" id="KW-0489">Methyltransferase</keyword>
<dbReference type="AlphaFoldDB" id="A0A1I2ALX0"/>
<comment type="function">
    <text evidence="6">Specifically methylates the adenine in position 37 of tRNA(1)(Val) (anticodon cmo5UAC).</text>
</comment>
<feature type="domain" description="Methyltransferase small" evidence="7">
    <location>
        <begin position="35"/>
        <end position="118"/>
    </location>
</feature>
<dbReference type="GO" id="GO:0008033">
    <property type="term" value="P:tRNA processing"/>
    <property type="evidence" value="ECO:0007669"/>
    <property type="project" value="UniProtKB-UniRule"/>
</dbReference>
<dbReference type="InterPro" id="IPR022882">
    <property type="entry name" value="tRNA_adenine-N6_MeTrfase"/>
</dbReference>
<dbReference type="Pfam" id="PF05175">
    <property type="entry name" value="MTS"/>
    <property type="match status" value="1"/>
</dbReference>
<dbReference type="InterPro" id="IPR007848">
    <property type="entry name" value="Small_mtfrase_dom"/>
</dbReference>
<keyword evidence="9" id="KW-1185">Reference proteome</keyword>
<keyword evidence="1 6" id="KW-0963">Cytoplasm</keyword>
<evidence type="ECO:0000256" key="4">
    <source>
        <dbReference type="ARBA" id="ARBA00022691"/>
    </source>
</evidence>
<evidence type="ECO:0000313" key="8">
    <source>
        <dbReference type="EMBL" id="SFE44961.1"/>
    </source>
</evidence>
<organism evidence="8 9">
    <name type="scientific">Thermophagus xiamenensis</name>
    <dbReference type="NCBI Taxonomy" id="385682"/>
    <lineage>
        <taxon>Bacteria</taxon>
        <taxon>Pseudomonadati</taxon>
        <taxon>Bacteroidota</taxon>
        <taxon>Bacteroidia</taxon>
        <taxon>Marinilabiliales</taxon>
        <taxon>Marinilabiliaceae</taxon>
        <taxon>Thermophagus</taxon>
    </lineage>
</organism>
<comment type="catalytic activity">
    <reaction evidence="6">
        <text>adenosine(37) in tRNA1(Val) + S-adenosyl-L-methionine = N(6)-methyladenosine(37) in tRNA1(Val) + S-adenosyl-L-homocysteine + H(+)</text>
        <dbReference type="Rhea" id="RHEA:43160"/>
        <dbReference type="Rhea" id="RHEA-COMP:10369"/>
        <dbReference type="Rhea" id="RHEA-COMP:10370"/>
        <dbReference type="ChEBI" id="CHEBI:15378"/>
        <dbReference type="ChEBI" id="CHEBI:57856"/>
        <dbReference type="ChEBI" id="CHEBI:59789"/>
        <dbReference type="ChEBI" id="CHEBI:74411"/>
        <dbReference type="ChEBI" id="CHEBI:74449"/>
        <dbReference type="EC" id="2.1.1.223"/>
    </reaction>
</comment>
<evidence type="ECO:0000256" key="5">
    <source>
        <dbReference type="ARBA" id="ARBA00022694"/>
    </source>
</evidence>
<dbReference type="eggNOG" id="COG4123">
    <property type="taxonomic scope" value="Bacteria"/>
</dbReference>
<dbReference type="RefSeq" id="WP_010526428.1">
    <property type="nucleotide sequence ID" value="NZ_AFSL01000009.1"/>
</dbReference>
<dbReference type="CDD" id="cd02440">
    <property type="entry name" value="AdoMet_MTases"/>
    <property type="match status" value="1"/>
</dbReference>
<sequence>MFHFKQFSIQQERAVMKVGTDGVLIGAWTPVSTNYQNILDVGAGTGLIALMLAQRCAEASVDAVEQDIPSCEDMEANFRASPWSNRLTAFRCSFQEFCCVTNNKYDLIVCNPPFFSNSLKNSSKRKARARHNHTLPPEDLIDGVKQLLRPNGIFSLILPALDYEAFRLQAFRKGLFEYQKLNVRPTPNKPVKRVISVWGLQFPQFDIIEEELVIELSRHCYSEAYTNLTRNFYLNL</sequence>
<keyword evidence="5 6" id="KW-0819">tRNA processing</keyword>
<dbReference type="GO" id="GO:0005737">
    <property type="term" value="C:cytoplasm"/>
    <property type="evidence" value="ECO:0007669"/>
    <property type="project" value="UniProtKB-SubCell"/>
</dbReference>